<feature type="domain" description="ABC3 transporter permease C-terminal" evidence="8">
    <location>
        <begin position="774"/>
        <end position="888"/>
    </location>
</feature>
<keyword evidence="2" id="KW-1003">Cell membrane</keyword>
<reference evidence="9" key="2">
    <citation type="submission" date="2020-09" db="EMBL/GenBank/DDBJ databases">
        <authorList>
            <person name="Sun Q."/>
            <person name="Zhou Y."/>
        </authorList>
    </citation>
    <scope>NUCLEOTIDE SEQUENCE</scope>
    <source>
        <strain evidence="9">CGMCC 1.15425</strain>
    </source>
</reference>
<reference evidence="9" key="1">
    <citation type="journal article" date="2014" name="Int. J. Syst. Evol. Microbiol.">
        <title>Complete genome sequence of Corynebacterium casei LMG S-19264T (=DSM 44701T), isolated from a smear-ripened cheese.</title>
        <authorList>
            <consortium name="US DOE Joint Genome Institute (JGI-PGF)"/>
            <person name="Walter F."/>
            <person name="Albersmeier A."/>
            <person name="Kalinowski J."/>
            <person name="Ruckert C."/>
        </authorList>
    </citation>
    <scope>NUCLEOTIDE SEQUENCE</scope>
    <source>
        <strain evidence="9">CGMCC 1.15425</strain>
    </source>
</reference>
<feature type="compositionally biased region" description="Polar residues" evidence="6">
    <location>
        <begin position="634"/>
        <end position="643"/>
    </location>
</feature>
<sequence>MSATNHQQGLSNKRKGEQQRNTGLGLAGLIRLATRFLWRDLRGGELKLLTLSLIMAVCSVTAIALFTDRLERALLNESANMLAADRVLSGRQQPPREWLQEAQQRGLQTGEFISFASMVFSDQGNILVSAKAVSPSYPLRGDLLVADEPFGASYISDAGPAPGTVWVESRVLPALAIEVGDPLYVGNATLTVAQVLVQEPDRQQGGMMENAGPRLLMNLEDVPATQIIQPGSRVSYRYLFAGEQQALNTFADWLDAQPENEYRLRDVREESEEVSEALDRAESFLMLGSLFAVTLAGLAIALTARRYSHRHFDHVAILKTLGLTASQINTMYGLLLGILWVVAVLTGSIAGWLIHEAILALLGSLMQVALPAASITPFFIGALTALLCLTAFALPPLWGLRSVSPLRVLRKDVAVDGSSQWLPYTAGVGGILALILWYSGDLYLTALIAIAVSLVFLVLALASYLLLKSGTASGMRAGSAWLLAKSALSRRSQQSVLQIMVFAVTFMSLLTLSLLRSDLISDWQAQLPEDTPNHFMMNITAAQLPGIESFYEQRNLEGNPFYPMMRAALLTVNGEPARRPWDDDEQPRNLTERAAEDSGAGTAAPASADESGQAATVNESGEVGDTESVRPVTRQVTWTSSLPPDNEVVAGQWWDEEARPGEVSVEQDYAERLGLSLGDELVFEIEGQRVTVNVSSFRTVRWDNMQPNFFFIFSPGSLEQFGATYLSTLLLEGEQKLMLNDMLRAFPTIVVLEVDAIIAQIQRIIFQVSSAIELIAALVLVSGALVLLACVNATLGERYRENAILRTLGASRQLILRAMLFEYAFIGAVSGMMATLGAEAALYFLQTQVFEQAFRLHIWVWLAGPVLGTAIIAGIGFAATRRVVNTSPLLVLRQLAD</sequence>
<evidence type="ECO:0000256" key="2">
    <source>
        <dbReference type="ARBA" id="ARBA00022475"/>
    </source>
</evidence>
<evidence type="ECO:0000256" key="6">
    <source>
        <dbReference type="SAM" id="MobiDB-lite"/>
    </source>
</evidence>
<keyword evidence="4 7" id="KW-1133">Transmembrane helix</keyword>
<feature type="transmembrane region" description="Helical" evidence="7">
    <location>
        <begin position="774"/>
        <end position="795"/>
    </location>
</feature>
<dbReference type="PANTHER" id="PTHR30287:SF1">
    <property type="entry name" value="INNER MEMBRANE PROTEIN"/>
    <property type="match status" value="1"/>
</dbReference>
<evidence type="ECO:0000256" key="3">
    <source>
        <dbReference type="ARBA" id="ARBA00022692"/>
    </source>
</evidence>
<accession>A0A917LRU8</accession>
<feature type="transmembrane region" description="Helical" evidence="7">
    <location>
        <begin position="48"/>
        <end position="66"/>
    </location>
</feature>
<keyword evidence="5 7" id="KW-0472">Membrane</keyword>
<evidence type="ECO:0000259" key="8">
    <source>
        <dbReference type="Pfam" id="PF02687"/>
    </source>
</evidence>
<feature type="compositionally biased region" description="Basic and acidic residues" evidence="6">
    <location>
        <begin position="576"/>
        <end position="596"/>
    </location>
</feature>
<dbReference type="Proteomes" id="UP000627715">
    <property type="component" value="Unassembled WGS sequence"/>
</dbReference>
<organism evidence="9 10">
    <name type="scientific">Pseudohongiella nitratireducens</name>
    <dbReference type="NCBI Taxonomy" id="1768907"/>
    <lineage>
        <taxon>Bacteria</taxon>
        <taxon>Pseudomonadati</taxon>
        <taxon>Pseudomonadota</taxon>
        <taxon>Gammaproteobacteria</taxon>
        <taxon>Pseudomonadales</taxon>
        <taxon>Pseudohongiellaceae</taxon>
        <taxon>Pseudohongiella</taxon>
    </lineage>
</organism>
<dbReference type="OrthoDB" id="5292592at2"/>
<feature type="region of interest" description="Disordered" evidence="6">
    <location>
        <begin position="576"/>
        <end position="643"/>
    </location>
</feature>
<feature type="transmembrane region" description="Helical" evidence="7">
    <location>
        <begin position="815"/>
        <end position="838"/>
    </location>
</feature>
<dbReference type="InterPro" id="IPR003838">
    <property type="entry name" value="ABC3_permease_C"/>
</dbReference>
<feature type="transmembrane region" description="Helical" evidence="7">
    <location>
        <begin position="332"/>
        <end position="355"/>
    </location>
</feature>
<evidence type="ECO:0000256" key="5">
    <source>
        <dbReference type="ARBA" id="ARBA00023136"/>
    </source>
</evidence>
<name>A0A917LRU8_9GAMM</name>
<feature type="transmembrane region" description="Helical" evidence="7">
    <location>
        <begin position="446"/>
        <end position="467"/>
    </location>
</feature>
<gene>
    <name evidence="9" type="primary">ybbP</name>
    <name evidence="9" type="ORF">GCM10011403_08910</name>
</gene>
<evidence type="ECO:0000256" key="4">
    <source>
        <dbReference type="ARBA" id="ARBA00022989"/>
    </source>
</evidence>
<evidence type="ECO:0000256" key="1">
    <source>
        <dbReference type="ARBA" id="ARBA00004651"/>
    </source>
</evidence>
<dbReference type="AlphaFoldDB" id="A0A917LRU8"/>
<keyword evidence="3 7" id="KW-0812">Transmembrane</keyword>
<dbReference type="RefSeq" id="WP_068809980.1">
    <property type="nucleotide sequence ID" value="NZ_BMIY01000003.1"/>
</dbReference>
<dbReference type="PANTHER" id="PTHR30287">
    <property type="entry name" value="MEMBRANE COMPONENT OF PREDICTED ABC SUPERFAMILY METABOLITE UPTAKE TRANSPORTER"/>
    <property type="match status" value="1"/>
</dbReference>
<evidence type="ECO:0000256" key="7">
    <source>
        <dbReference type="SAM" id="Phobius"/>
    </source>
</evidence>
<evidence type="ECO:0000313" key="10">
    <source>
        <dbReference type="Proteomes" id="UP000627715"/>
    </source>
</evidence>
<keyword evidence="10" id="KW-1185">Reference proteome</keyword>
<dbReference type="GO" id="GO:0005886">
    <property type="term" value="C:plasma membrane"/>
    <property type="evidence" value="ECO:0007669"/>
    <property type="project" value="UniProtKB-SubCell"/>
</dbReference>
<dbReference type="EMBL" id="BMIY01000003">
    <property type="protein sequence ID" value="GGG53956.1"/>
    <property type="molecule type" value="Genomic_DNA"/>
</dbReference>
<comment type="subcellular location">
    <subcellularLocation>
        <location evidence="1">Cell membrane</location>
        <topology evidence="1">Multi-pass membrane protein</topology>
    </subcellularLocation>
</comment>
<proteinExistence type="predicted"/>
<evidence type="ECO:0000313" key="9">
    <source>
        <dbReference type="EMBL" id="GGG53956.1"/>
    </source>
</evidence>
<feature type="domain" description="ABC3 transporter permease C-terminal" evidence="8">
    <location>
        <begin position="288"/>
        <end position="404"/>
    </location>
</feature>
<protein>
    <submittedName>
        <fullName evidence="9">Permease</fullName>
    </submittedName>
</protein>
<dbReference type="Pfam" id="PF02687">
    <property type="entry name" value="FtsX"/>
    <property type="match status" value="2"/>
</dbReference>
<comment type="caution">
    <text evidence="9">The sequence shown here is derived from an EMBL/GenBank/DDBJ whole genome shotgun (WGS) entry which is preliminary data.</text>
</comment>
<feature type="transmembrane region" description="Helical" evidence="7">
    <location>
        <begin position="375"/>
        <end position="400"/>
    </location>
</feature>
<dbReference type="InterPro" id="IPR038766">
    <property type="entry name" value="Membrane_comp_ABC_pdt"/>
</dbReference>
<feature type="transmembrane region" description="Helical" evidence="7">
    <location>
        <begin position="858"/>
        <end position="879"/>
    </location>
</feature>
<feature type="transmembrane region" description="Helical" evidence="7">
    <location>
        <begin position="495"/>
        <end position="515"/>
    </location>
</feature>
<feature type="transmembrane region" description="Helical" evidence="7">
    <location>
        <begin position="284"/>
        <end position="304"/>
    </location>
</feature>
<feature type="transmembrane region" description="Helical" evidence="7">
    <location>
        <begin position="421"/>
        <end position="440"/>
    </location>
</feature>